<name>M3XSN8_MUSPF</name>
<protein>
    <submittedName>
        <fullName evidence="2">Uncharacterized protein</fullName>
    </submittedName>
</protein>
<feature type="region of interest" description="Disordered" evidence="1">
    <location>
        <begin position="1"/>
        <end position="35"/>
    </location>
</feature>
<dbReference type="HOGENOM" id="CLU_2333096_0_0_1"/>
<dbReference type="EMBL" id="AEYP01014273">
    <property type="status" value="NOT_ANNOTATED_CDS"/>
    <property type="molecule type" value="Genomic_DNA"/>
</dbReference>
<dbReference type="InParanoid" id="M3XSN8"/>
<sequence length="98" mass="10341">MPGKASSSRPVALNEMGTGTVWTAPGPRLHPGPSGIRCCPPAGTPHPRPRHLWGGEGALSKVTWGQGRCHQAGAEVPATWGACQRRAINSAWKSRRPS</sequence>
<evidence type="ECO:0000256" key="1">
    <source>
        <dbReference type="SAM" id="MobiDB-lite"/>
    </source>
</evidence>
<dbReference type="Ensembl" id="ENSMPUT00000002131.1">
    <property type="protein sequence ID" value="ENSMPUP00000002088.1"/>
    <property type="gene ID" value="ENSMPUG00000002109.1"/>
</dbReference>
<dbReference type="AlphaFoldDB" id="M3XSN8"/>
<evidence type="ECO:0000313" key="2">
    <source>
        <dbReference type="Ensembl" id="ENSMPUP00000002088.1"/>
    </source>
</evidence>
<organism evidence="2">
    <name type="scientific">Mustela putorius furo</name>
    <name type="common">European domestic ferret</name>
    <name type="synonym">Mustela furo</name>
    <dbReference type="NCBI Taxonomy" id="9669"/>
    <lineage>
        <taxon>Eukaryota</taxon>
        <taxon>Metazoa</taxon>
        <taxon>Chordata</taxon>
        <taxon>Craniata</taxon>
        <taxon>Vertebrata</taxon>
        <taxon>Euteleostomi</taxon>
        <taxon>Mammalia</taxon>
        <taxon>Eutheria</taxon>
        <taxon>Laurasiatheria</taxon>
        <taxon>Carnivora</taxon>
        <taxon>Caniformia</taxon>
        <taxon>Musteloidea</taxon>
        <taxon>Mustelidae</taxon>
        <taxon>Mustelinae</taxon>
        <taxon>Mustela</taxon>
    </lineage>
</organism>
<proteinExistence type="predicted"/>
<reference evidence="2" key="1">
    <citation type="submission" date="2024-06" db="UniProtKB">
        <authorList>
            <consortium name="Ensembl"/>
        </authorList>
    </citation>
    <scope>IDENTIFICATION</scope>
</reference>
<accession>M3XSN8</accession>